<keyword evidence="3" id="KW-1185">Reference proteome</keyword>
<evidence type="ECO:0000313" key="3">
    <source>
        <dbReference type="Proteomes" id="UP000001194"/>
    </source>
</evidence>
<gene>
    <name evidence="2" type="ORF">LACBIDRAFT_311860</name>
</gene>
<dbReference type="KEGG" id="lbc:LACBIDRAFT_311860"/>
<dbReference type="AlphaFoldDB" id="B0CYG7"/>
<sequence length="540" mass="62345">MLHDISETPIPPRARDLSFYFVLFFMVIPLWSSVPLSWAFVIHSLFFKNSGAHSFFSRALFAIAACEVGFSIRYLCLVWRVSGRSPPGPGDAAEVKTAFIRLLKTGLANLPEDGGDQESLVVERPGSPEEAIIQLERHDPRAIDFRHSLRTWFRKVPWSTIKLRNLEKWVYWSIFNSELPPPEEVPHAHREIVAEALELLQKRLGCKLEEGENRHIRPMRLTIDRVNILWRPLTFYAIVRIVNLGIRSLYKTKWSARYASFDGLEYLLRIPEQWDPDSSHRPLVFVHGLGLGLLQYHGLLSHLFESISDRPILILLQPQISQDFFHPHFLKPLNRQQMAGKLSRLLHKLGWVHLNSNGLVESSSDSEEERQVEKSLIPKTCKGVTMISHSNGSYTHAWMLKEHPKLVTRSCFVDPVTFCSWEGDVCYNFLYRTSKTGIELLMRYFVGTELGVTNLLQRHFDWVSNSLWFEEIPNGRDPSKTLFLLGGQDDIIHAERVKRYLMSHGVQKNLLYDPNGRHGHAILKGRPGHTELLRWLRETP</sequence>
<feature type="transmembrane region" description="Helical" evidence="1">
    <location>
        <begin position="20"/>
        <end position="47"/>
    </location>
</feature>
<evidence type="ECO:0000313" key="2">
    <source>
        <dbReference type="EMBL" id="EDR12879.1"/>
    </source>
</evidence>
<proteinExistence type="predicted"/>
<protein>
    <submittedName>
        <fullName evidence="2">Predicted protein</fullName>
    </submittedName>
</protein>
<reference evidence="2 3" key="1">
    <citation type="journal article" date="2008" name="Nature">
        <title>The genome of Laccaria bicolor provides insights into mycorrhizal symbiosis.</title>
        <authorList>
            <person name="Martin F."/>
            <person name="Aerts A."/>
            <person name="Ahren D."/>
            <person name="Brun A."/>
            <person name="Danchin E.G.J."/>
            <person name="Duchaussoy F."/>
            <person name="Gibon J."/>
            <person name="Kohler A."/>
            <person name="Lindquist E."/>
            <person name="Pereda V."/>
            <person name="Salamov A."/>
            <person name="Shapiro H.J."/>
            <person name="Wuyts J."/>
            <person name="Blaudez D."/>
            <person name="Buee M."/>
            <person name="Brokstein P."/>
            <person name="Canbaeck B."/>
            <person name="Cohen D."/>
            <person name="Courty P.E."/>
            <person name="Coutinho P.M."/>
            <person name="Delaruelle C."/>
            <person name="Detter J.C."/>
            <person name="Deveau A."/>
            <person name="DiFazio S."/>
            <person name="Duplessis S."/>
            <person name="Fraissinet-Tachet L."/>
            <person name="Lucic E."/>
            <person name="Frey-Klett P."/>
            <person name="Fourrey C."/>
            <person name="Feussner I."/>
            <person name="Gay G."/>
            <person name="Grimwood J."/>
            <person name="Hoegger P.J."/>
            <person name="Jain P."/>
            <person name="Kilaru S."/>
            <person name="Labbe J."/>
            <person name="Lin Y.C."/>
            <person name="Legue V."/>
            <person name="Le Tacon F."/>
            <person name="Marmeisse R."/>
            <person name="Melayah D."/>
            <person name="Montanini B."/>
            <person name="Muratet M."/>
            <person name="Nehls U."/>
            <person name="Niculita-Hirzel H."/>
            <person name="Oudot-Le Secq M.P."/>
            <person name="Peter M."/>
            <person name="Quesneville H."/>
            <person name="Rajashekar B."/>
            <person name="Reich M."/>
            <person name="Rouhier N."/>
            <person name="Schmutz J."/>
            <person name="Yin T."/>
            <person name="Chalot M."/>
            <person name="Henrissat B."/>
            <person name="Kuees U."/>
            <person name="Lucas S."/>
            <person name="Van de Peer Y."/>
            <person name="Podila G.K."/>
            <person name="Polle A."/>
            <person name="Pukkila P.J."/>
            <person name="Richardson P.M."/>
            <person name="Rouze P."/>
            <person name="Sanders I.R."/>
            <person name="Stajich J.E."/>
            <person name="Tunlid A."/>
            <person name="Tuskan G."/>
            <person name="Grigoriev I.V."/>
        </authorList>
    </citation>
    <scope>NUCLEOTIDE SEQUENCE [LARGE SCALE GENOMIC DNA]</scope>
    <source>
        <strain evidence="3">S238N-H82 / ATCC MYA-4686</strain>
    </source>
</reference>
<dbReference type="Proteomes" id="UP000001194">
    <property type="component" value="Unassembled WGS sequence"/>
</dbReference>
<evidence type="ECO:0000256" key="1">
    <source>
        <dbReference type="SAM" id="Phobius"/>
    </source>
</evidence>
<dbReference type="EMBL" id="DS547094">
    <property type="protein sequence ID" value="EDR12879.1"/>
    <property type="molecule type" value="Genomic_DNA"/>
</dbReference>
<dbReference type="HOGENOM" id="CLU_028357_0_0_1"/>
<keyword evidence="1" id="KW-1133">Transmembrane helix</keyword>
<feature type="transmembrane region" description="Helical" evidence="1">
    <location>
        <begin position="59"/>
        <end position="81"/>
    </location>
</feature>
<dbReference type="PANTHER" id="PTHR37471:SF1">
    <property type="entry name" value="AB HYDROLASE-1 DOMAIN-CONTAINING PROTEIN"/>
    <property type="match status" value="1"/>
</dbReference>
<dbReference type="InterPro" id="IPR029058">
    <property type="entry name" value="AB_hydrolase_fold"/>
</dbReference>
<dbReference type="SUPFAM" id="SSF53474">
    <property type="entry name" value="alpha/beta-Hydrolases"/>
    <property type="match status" value="1"/>
</dbReference>
<dbReference type="RefSeq" id="XP_001877143.1">
    <property type="nucleotide sequence ID" value="XM_001877108.1"/>
</dbReference>
<keyword evidence="1" id="KW-0812">Transmembrane</keyword>
<keyword evidence="1" id="KW-0472">Membrane</keyword>
<dbReference type="STRING" id="486041.B0CYG7"/>
<dbReference type="PANTHER" id="PTHR37471">
    <property type="entry name" value="UNNAMED PRODUCT"/>
    <property type="match status" value="1"/>
</dbReference>
<accession>B0CYG7</accession>
<dbReference type="Gene3D" id="3.40.50.1820">
    <property type="entry name" value="alpha/beta hydrolase"/>
    <property type="match status" value="1"/>
</dbReference>
<dbReference type="OrthoDB" id="6431331at2759"/>
<name>B0CYG7_LACBS</name>
<organism evidence="3">
    <name type="scientific">Laccaria bicolor (strain S238N-H82 / ATCC MYA-4686)</name>
    <name type="common">Bicoloured deceiver</name>
    <name type="synonym">Laccaria laccata var. bicolor</name>
    <dbReference type="NCBI Taxonomy" id="486041"/>
    <lineage>
        <taxon>Eukaryota</taxon>
        <taxon>Fungi</taxon>
        <taxon>Dikarya</taxon>
        <taxon>Basidiomycota</taxon>
        <taxon>Agaricomycotina</taxon>
        <taxon>Agaricomycetes</taxon>
        <taxon>Agaricomycetidae</taxon>
        <taxon>Agaricales</taxon>
        <taxon>Agaricineae</taxon>
        <taxon>Hydnangiaceae</taxon>
        <taxon>Laccaria</taxon>
    </lineage>
</organism>
<dbReference type="GeneID" id="6072881"/>
<dbReference type="InParanoid" id="B0CYG7"/>